<proteinExistence type="predicted"/>
<evidence type="ECO:0000313" key="2">
    <source>
        <dbReference type="Proteomes" id="UP000688947"/>
    </source>
</evidence>
<reference evidence="1" key="1">
    <citation type="submission" date="2021-01" db="EMBL/GenBank/DDBJ databases">
        <title>Phytophthora aleatoria, a newly-described species from Pinus radiata is distinct from Phytophthora cactorum isolates based on comparative genomics.</title>
        <authorList>
            <person name="Mcdougal R."/>
            <person name="Panda P."/>
            <person name="Williams N."/>
            <person name="Studholme D.J."/>
        </authorList>
    </citation>
    <scope>NUCLEOTIDE SEQUENCE</scope>
    <source>
        <strain evidence="1">NZFS 3830</strain>
    </source>
</reference>
<name>A0A8T1ULQ8_9STRA</name>
<comment type="caution">
    <text evidence="1">The sequence shown here is derived from an EMBL/GenBank/DDBJ whole genome shotgun (WGS) entry which is preliminary data.</text>
</comment>
<dbReference type="EMBL" id="JAENGZ010000281">
    <property type="protein sequence ID" value="KAG6963144.1"/>
    <property type="molecule type" value="Genomic_DNA"/>
</dbReference>
<accession>A0A8T1ULQ8</accession>
<evidence type="ECO:0000313" key="1">
    <source>
        <dbReference type="EMBL" id="KAG6963144.1"/>
    </source>
</evidence>
<feature type="non-terminal residue" evidence="1">
    <location>
        <position position="56"/>
    </location>
</feature>
<dbReference type="AlphaFoldDB" id="A0A8T1ULQ8"/>
<sequence>MGYEVANTVVFGPITAHYLDIVNARRPDSALRSSTRQTTAQAIELDKQREQVMLRE</sequence>
<organism evidence="1 2">
    <name type="scientific">Phytophthora cactorum</name>
    <dbReference type="NCBI Taxonomy" id="29920"/>
    <lineage>
        <taxon>Eukaryota</taxon>
        <taxon>Sar</taxon>
        <taxon>Stramenopiles</taxon>
        <taxon>Oomycota</taxon>
        <taxon>Peronosporomycetes</taxon>
        <taxon>Peronosporales</taxon>
        <taxon>Peronosporaceae</taxon>
        <taxon>Phytophthora</taxon>
    </lineage>
</organism>
<gene>
    <name evidence="1" type="ORF">JG687_00006745</name>
</gene>
<dbReference type="OrthoDB" id="126207at2759"/>
<protein>
    <submittedName>
        <fullName evidence="1">Uncharacterized protein</fullName>
    </submittedName>
</protein>
<dbReference type="Proteomes" id="UP000688947">
    <property type="component" value="Unassembled WGS sequence"/>
</dbReference>